<evidence type="ECO:0000313" key="3">
    <source>
        <dbReference type="Proteomes" id="UP000318102"/>
    </source>
</evidence>
<proteinExistence type="predicted"/>
<keyword evidence="1" id="KW-0812">Transmembrane</keyword>
<protein>
    <submittedName>
        <fullName evidence="2">Uncharacterized protein</fullName>
    </submittedName>
</protein>
<dbReference type="AlphaFoldDB" id="A0A559IGI9"/>
<dbReference type="EMBL" id="VNJK01000005">
    <property type="protein sequence ID" value="TVX86762.1"/>
    <property type="molecule type" value="Genomic_DNA"/>
</dbReference>
<accession>A0A559IGI9</accession>
<keyword evidence="1" id="KW-0472">Membrane</keyword>
<gene>
    <name evidence="2" type="ORF">FPZ44_22835</name>
</gene>
<evidence type="ECO:0000256" key="1">
    <source>
        <dbReference type="SAM" id="Phobius"/>
    </source>
</evidence>
<feature type="transmembrane region" description="Helical" evidence="1">
    <location>
        <begin position="12"/>
        <end position="31"/>
    </location>
</feature>
<dbReference type="RefSeq" id="WP_144994331.1">
    <property type="nucleotide sequence ID" value="NZ_VNJK01000005.1"/>
</dbReference>
<dbReference type="Proteomes" id="UP000318102">
    <property type="component" value="Unassembled WGS sequence"/>
</dbReference>
<organism evidence="2 3">
    <name type="scientific">Paenibacillus agilis</name>
    <dbReference type="NCBI Taxonomy" id="3020863"/>
    <lineage>
        <taxon>Bacteria</taxon>
        <taxon>Bacillati</taxon>
        <taxon>Bacillota</taxon>
        <taxon>Bacilli</taxon>
        <taxon>Bacillales</taxon>
        <taxon>Paenibacillaceae</taxon>
        <taxon>Paenibacillus</taxon>
    </lineage>
</organism>
<keyword evidence="1" id="KW-1133">Transmembrane helix</keyword>
<keyword evidence="3" id="KW-1185">Reference proteome</keyword>
<comment type="caution">
    <text evidence="2">The sequence shown here is derived from an EMBL/GenBank/DDBJ whole genome shotgun (WGS) entry which is preliminary data.</text>
</comment>
<sequence>MAKKKKSWLLRIIISVFLLVIVAGVCLYFYIQPDRPIGWQAVPDNSLPSILKRVTQERSREITISEQEWNQYASTYVQQLLKQKPEWTQWNVQGMDIQLLEDQLDVTLHLRPWDMLDAEFHIYLDVNWNTQTQTLLLTPSRMTLKHIPIPERWLESQQKPIAFDLRAYLPALIQVDDIRAETGQWTIRFGLRKDK</sequence>
<evidence type="ECO:0000313" key="2">
    <source>
        <dbReference type="EMBL" id="TVX86762.1"/>
    </source>
</evidence>
<reference evidence="2 3" key="1">
    <citation type="submission" date="2019-07" db="EMBL/GenBank/DDBJ databases">
        <authorList>
            <person name="Kim J."/>
        </authorList>
    </citation>
    <scope>NUCLEOTIDE SEQUENCE [LARGE SCALE GENOMIC DNA]</scope>
    <source>
        <strain evidence="2 3">N4</strain>
    </source>
</reference>
<name>A0A559IGI9_9BACL</name>
<dbReference type="OrthoDB" id="2590939at2"/>